<feature type="compositionally biased region" description="Polar residues" evidence="1">
    <location>
        <begin position="31"/>
        <end position="40"/>
    </location>
</feature>
<keyword evidence="3" id="KW-1185">Reference proteome</keyword>
<evidence type="ECO:0000313" key="3">
    <source>
        <dbReference type="Proteomes" id="UP000001072"/>
    </source>
</evidence>
<dbReference type="AlphaFoldDB" id="F4RXC2"/>
<dbReference type="GeneID" id="18930527"/>
<dbReference type="EMBL" id="GL883127">
    <property type="protein sequence ID" value="EGG03010.1"/>
    <property type="molecule type" value="Genomic_DNA"/>
</dbReference>
<gene>
    <name evidence="2" type="ORF">MELLADRAFT_65952</name>
</gene>
<dbReference type="HOGENOM" id="CLU_030194_0_0_1"/>
<sequence length="447" mass="49667">MSLSLGSFNNHNGLWNHGDGGSPTPDAFTTDCVQNEQSRSPKAPRVGTSASASDRLALRNGPSTPIEVNANSMTGVKYQRSLGPVDLAVWDAMAIDAGLDRDHRKWGRTQAEVIGEHHRYMVQASVQARIVYDLTSMQEKMHTIFESLERLTSRLESHMEANIDSAMAPDSILSHIDVMSDRIARLSRHIEDNPAPATQAVVHADPMPRVGPWAPSTHLQDFFKPLVRRLLTQPTIQAYTTMFDGKGIWIVNSLFNNVKQTVNRQGPAWTTKHLPANIHGVSDVAGTKLYHTTIKNACKHGRAKLHNLVSIVFNNCHDTMPPSACVVLMSFPELLSGIWEVKTGEVSDTPVPTLKELIYKIALKFGTLGDHTDPQSLWNVTSDPTRARIAYLVLQHRLYGRSERIQWQDLQHTISFGLPDEEAIQAGMHQVNVNNDAQTDKNMEASE</sequence>
<accession>F4RXC2</accession>
<evidence type="ECO:0000256" key="1">
    <source>
        <dbReference type="SAM" id="MobiDB-lite"/>
    </source>
</evidence>
<protein>
    <submittedName>
        <fullName evidence="2">Uncharacterized protein</fullName>
    </submittedName>
</protein>
<dbReference type="VEuPathDB" id="FungiDB:MELLADRAFT_65952"/>
<feature type="region of interest" description="Disordered" evidence="1">
    <location>
        <begin position="16"/>
        <end position="65"/>
    </location>
</feature>
<organism evidence="3">
    <name type="scientific">Melampsora larici-populina (strain 98AG31 / pathotype 3-4-7)</name>
    <name type="common">Poplar leaf rust fungus</name>
    <dbReference type="NCBI Taxonomy" id="747676"/>
    <lineage>
        <taxon>Eukaryota</taxon>
        <taxon>Fungi</taxon>
        <taxon>Dikarya</taxon>
        <taxon>Basidiomycota</taxon>
        <taxon>Pucciniomycotina</taxon>
        <taxon>Pucciniomycetes</taxon>
        <taxon>Pucciniales</taxon>
        <taxon>Melampsoraceae</taxon>
        <taxon>Melampsora</taxon>
    </lineage>
</organism>
<name>F4RXC2_MELLP</name>
<dbReference type="InParanoid" id="F4RXC2"/>
<dbReference type="RefSeq" id="XP_007413803.1">
    <property type="nucleotide sequence ID" value="XM_007413741.1"/>
</dbReference>
<dbReference type="KEGG" id="mlr:MELLADRAFT_65952"/>
<reference evidence="3" key="1">
    <citation type="journal article" date="2011" name="Proc. Natl. Acad. Sci. U.S.A.">
        <title>Obligate biotrophy features unraveled by the genomic analysis of rust fungi.</title>
        <authorList>
            <person name="Duplessis S."/>
            <person name="Cuomo C.A."/>
            <person name="Lin Y.-C."/>
            <person name="Aerts A."/>
            <person name="Tisserant E."/>
            <person name="Veneault-Fourrey C."/>
            <person name="Joly D.L."/>
            <person name="Hacquard S."/>
            <person name="Amselem J."/>
            <person name="Cantarel B.L."/>
            <person name="Chiu R."/>
            <person name="Coutinho P.M."/>
            <person name="Feau N."/>
            <person name="Field M."/>
            <person name="Frey P."/>
            <person name="Gelhaye E."/>
            <person name="Goldberg J."/>
            <person name="Grabherr M.G."/>
            <person name="Kodira C.D."/>
            <person name="Kohler A."/>
            <person name="Kuees U."/>
            <person name="Lindquist E.A."/>
            <person name="Lucas S.M."/>
            <person name="Mago R."/>
            <person name="Mauceli E."/>
            <person name="Morin E."/>
            <person name="Murat C."/>
            <person name="Pangilinan J.L."/>
            <person name="Park R."/>
            <person name="Pearson M."/>
            <person name="Quesneville H."/>
            <person name="Rouhier N."/>
            <person name="Sakthikumar S."/>
            <person name="Salamov A.A."/>
            <person name="Schmutz J."/>
            <person name="Selles B."/>
            <person name="Shapiro H."/>
            <person name="Tanguay P."/>
            <person name="Tuskan G.A."/>
            <person name="Henrissat B."/>
            <person name="Van de Peer Y."/>
            <person name="Rouze P."/>
            <person name="Ellis J.G."/>
            <person name="Dodds P.N."/>
            <person name="Schein J.E."/>
            <person name="Zhong S."/>
            <person name="Hamelin R.C."/>
            <person name="Grigoriev I.V."/>
            <person name="Szabo L.J."/>
            <person name="Martin F."/>
        </authorList>
    </citation>
    <scope>NUCLEOTIDE SEQUENCE [LARGE SCALE GENOMIC DNA]</scope>
    <source>
        <strain evidence="3">98AG31 / pathotype 3-4-7</strain>
    </source>
</reference>
<dbReference type="OrthoDB" id="10436843at2759"/>
<evidence type="ECO:0000313" key="2">
    <source>
        <dbReference type="EMBL" id="EGG03010.1"/>
    </source>
</evidence>
<dbReference type="Proteomes" id="UP000001072">
    <property type="component" value="Unassembled WGS sequence"/>
</dbReference>
<proteinExistence type="predicted"/>